<protein>
    <recommendedName>
        <fullName evidence="3">SipL SPOCS domain-containing protein</fullName>
    </recommendedName>
</protein>
<dbReference type="EMBL" id="JAHLQF010000008">
    <property type="protein sequence ID" value="MBU5486536.1"/>
    <property type="molecule type" value="Genomic_DNA"/>
</dbReference>
<proteinExistence type="predicted"/>
<gene>
    <name evidence="1" type="ORF">KQI86_19805</name>
</gene>
<comment type="caution">
    <text evidence="1">The sequence shown here is derived from an EMBL/GenBank/DDBJ whole genome shotgun (WGS) entry which is preliminary data.</text>
</comment>
<accession>A0ABS6EPE5</accession>
<evidence type="ECO:0008006" key="3">
    <source>
        <dbReference type="Google" id="ProtNLM"/>
    </source>
</evidence>
<evidence type="ECO:0000313" key="2">
    <source>
        <dbReference type="Proteomes" id="UP000726170"/>
    </source>
</evidence>
<dbReference type="Proteomes" id="UP000726170">
    <property type="component" value="Unassembled WGS sequence"/>
</dbReference>
<organism evidence="1 2">
    <name type="scientific">Clostridium mobile</name>
    <dbReference type="NCBI Taxonomy" id="2841512"/>
    <lineage>
        <taxon>Bacteria</taxon>
        <taxon>Bacillati</taxon>
        <taxon>Bacillota</taxon>
        <taxon>Clostridia</taxon>
        <taxon>Eubacteriales</taxon>
        <taxon>Clostridiaceae</taxon>
        <taxon>Clostridium</taxon>
    </lineage>
</organism>
<keyword evidence="2" id="KW-1185">Reference proteome</keyword>
<sequence length="202" mass="23252">MKVNDIEISGVISQDDLNYYNLHYPRKEICETYGITFLEDNPSIETPLQIFFDTKVVENKIIYTQGENKIFLHGIITTKLVYVADEGSKPINTIEFYKHFSCILPTNAHSSESITTKVFIEDAIVTQESSRGFYVSLVLLVGPIDTSDVNKDKEVEILPKREKLNKIEEPENISIPVKNSDADIEIQYDMNTQQQYFESNWK</sequence>
<name>A0ABS6EPE5_9CLOT</name>
<dbReference type="RefSeq" id="WP_216441143.1">
    <property type="nucleotide sequence ID" value="NZ_JAHLQF010000008.1"/>
</dbReference>
<evidence type="ECO:0000313" key="1">
    <source>
        <dbReference type="EMBL" id="MBU5486536.1"/>
    </source>
</evidence>
<reference evidence="1 2" key="1">
    <citation type="submission" date="2021-06" db="EMBL/GenBank/DDBJ databases">
        <authorList>
            <person name="Sun Q."/>
            <person name="Li D."/>
        </authorList>
    </citation>
    <scope>NUCLEOTIDE SEQUENCE [LARGE SCALE GENOMIC DNA]</scope>
    <source>
        <strain evidence="1 2">MSJ-11</strain>
    </source>
</reference>